<proteinExistence type="predicted"/>
<protein>
    <submittedName>
        <fullName evidence="1">Uncharacterized protein</fullName>
    </submittedName>
</protein>
<evidence type="ECO:0000313" key="1">
    <source>
        <dbReference type="EMBL" id="QJB30902.1"/>
    </source>
</evidence>
<dbReference type="Proteomes" id="UP000502421">
    <property type="component" value="Chromosome"/>
</dbReference>
<sequence>MFRKLSIASLLMAAVLVTSCSKDKKEDNNDQPGHKVRFEAVGQNGGVVNAAVYGVDADTHNALNLNATTWSSPDVTAPAGAYNANIVVNGSGPSTTSTMKVRIYVDDVMKKEETAAPGKVLSVTLGYKF</sequence>
<dbReference type="AlphaFoldDB" id="A0AAE6ZG47"/>
<evidence type="ECO:0000313" key="2">
    <source>
        <dbReference type="EMBL" id="QJB37391.1"/>
    </source>
</evidence>
<organism evidence="1 3">
    <name type="scientific">Chitinophaga oryzae</name>
    <dbReference type="NCBI Taxonomy" id="2725414"/>
    <lineage>
        <taxon>Bacteria</taxon>
        <taxon>Pseudomonadati</taxon>
        <taxon>Bacteroidota</taxon>
        <taxon>Chitinophagia</taxon>
        <taxon>Chitinophagales</taxon>
        <taxon>Chitinophagaceae</taxon>
        <taxon>Chitinophaga</taxon>
    </lineage>
</organism>
<dbReference type="RefSeq" id="WP_168803180.1">
    <property type="nucleotide sequence ID" value="NZ_CP051204.2"/>
</dbReference>
<dbReference type="Proteomes" id="UP000503144">
    <property type="component" value="Chromosome"/>
</dbReference>
<accession>A0AAE6ZG47</accession>
<evidence type="ECO:0000313" key="4">
    <source>
        <dbReference type="Proteomes" id="UP000503144"/>
    </source>
</evidence>
<reference evidence="1" key="2">
    <citation type="submission" date="2020-09" db="EMBL/GenBank/DDBJ databases">
        <authorList>
            <person name="Kittiwongwattana C."/>
        </authorList>
    </citation>
    <scope>NUCLEOTIDE SEQUENCE</scope>
    <source>
        <strain evidence="4">1303</strain>
        <strain evidence="1">1310</strain>
    </source>
</reference>
<dbReference type="PROSITE" id="PS51257">
    <property type="entry name" value="PROKAR_LIPOPROTEIN"/>
    <property type="match status" value="1"/>
</dbReference>
<dbReference type="EMBL" id="CP051204">
    <property type="protein sequence ID" value="QJB37391.1"/>
    <property type="molecule type" value="Genomic_DNA"/>
</dbReference>
<name>A0AAE6ZG47_9BACT</name>
<keyword evidence="4" id="KW-1185">Reference proteome</keyword>
<dbReference type="Pfam" id="PF05423">
    <property type="entry name" value="Mycobact_memb"/>
    <property type="match status" value="1"/>
</dbReference>
<dbReference type="KEGG" id="coy:HF329_06145"/>
<dbReference type="EMBL" id="CP051205">
    <property type="protein sequence ID" value="QJB30902.1"/>
    <property type="molecule type" value="Genomic_DNA"/>
</dbReference>
<gene>
    <name evidence="2" type="ORF">HF324_05810</name>
    <name evidence="1" type="ORF">HF329_06145</name>
</gene>
<reference evidence="3" key="1">
    <citation type="submission" date="2020-04" db="EMBL/GenBank/DDBJ databases">
        <authorList>
            <person name="Kittiwongwattana C."/>
        </authorList>
    </citation>
    <scope>NUCLEOTIDE SEQUENCE [LARGE SCALE GENOMIC DNA]</scope>
    <source>
        <strain evidence="2 4">1303</strain>
        <strain evidence="3">1310</strain>
    </source>
</reference>
<dbReference type="InterPro" id="IPR008693">
    <property type="entry name" value="MmpS"/>
</dbReference>
<evidence type="ECO:0000313" key="3">
    <source>
        <dbReference type="Proteomes" id="UP000502421"/>
    </source>
</evidence>